<accession>A0ABY7K491</accession>
<reference evidence="4" key="1">
    <citation type="submission" date="2022-05" db="EMBL/GenBank/DDBJ databases">
        <title>Jatrophihabitans sp. SB3-54 whole genome sequence.</title>
        <authorList>
            <person name="Suh M.K."/>
            <person name="Eom M.K."/>
            <person name="Kim J.S."/>
            <person name="Kim H.S."/>
            <person name="Do H.E."/>
            <person name="Shin Y.K."/>
            <person name="Lee J.-S."/>
        </authorList>
    </citation>
    <scope>NUCLEOTIDE SEQUENCE</scope>
    <source>
        <strain evidence="4">SB3-54</strain>
    </source>
</reference>
<dbReference type="InterPro" id="IPR016160">
    <property type="entry name" value="Ald_DH_CS_CYS"/>
</dbReference>
<proteinExistence type="predicted"/>
<dbReference type="Pfam" id="PF00171">
    <property type="entry name" value="Aldedh"/>
    <property type="match status" value="1"/>
</dbReference>
<sequence length="482" mass="50896">MKTITHRIGTRAEAGAAPDEMDDLDPSDQRRVLARYAPLSAAQARELVDIVAESSRWRRTPAIERGAVLLRAAAILRERKEQFAEIIASENGKVLREARVEVEKSADFFEFYGALARSAQGTLLADARPNSHARVLTEPIGLVLAICPWNDPLLTPARKLAPALAAANQVLLKPARDTPLAALILEDVLRDAGLPDDALGVLVCTPSILDETVLDDRRLAGVTFTGSNAVGNALRSRLAPRNVRLQTEMGGKNAAIVADDADIDLAVEAILGAAFGQAGQRCTATSRLIACAGVHDRLIDELARRVTKIAVGPSLDPATAMGPLVTLDHRASVQGQVHCAIDAGAELLAGGSVPDKPNLAHGCFFAPTLLAGVGPGTALWQEEVFGPVLAAWRAESVDEAIALANASAYGLSASVFTTSLATAERAIAEVDTGQIAVNLPTSGWDVHHPFGGFRDSGSAFKEQGVQGLQFYTRVKTAAVRFG</sequence>
<dbReference type="PANTHER" id="PTHR11699">
    <property type="entry name" value="ALDEHYDE DEHYDROGENASE-RELATED"/>
    <property type="match status" value="1"/>
</dbReference>
<feature type="domain" description="Aldehyde dehydrogenase" evidence="3">
    <location>
        <begin position="19"/>
        <end position="476"/>
    </location>
</feature>
<evidence type="ECO:0000313" key="5">
    <source>
        <dbReference type="Proteomes" id="UP001164693"/>
    </source>
</evidence>
<dbReference type="RefSeq" id="WP_269444988.1">
    <property type="nucleotide sequence ID" value="NZ_CP097463.1"/>
</dbReference>
<keyword evidence="1" id="KW-0560">Oxidoreductase</keyword>
<dbReference type="Gene3D" id="3.40.309.10">
    <property type="entry name" value="Aldehyde Dehydrogenase, Chain A, domain 2"/>
    <property type="match status" value="1"/>
</dbReference>
<dbReference type="InterPro" id="IPR016162">
    <property type="entry name" value="Ald_DH_N"/>
</dbReference>
<evidence type="ECO:0000313" key="4">
    <source>
        <dbReference type="EMBL" id="WAX58447.1"/>
    </source>
</evidence>
<evidence type="ECO:0000256" key="2">
    <source>
        <dbReference type="SAM" id="MobiDB-lite"/>
    </source>
</evidence>
<feature type="region of interest" description="Disordered" evidence="2">
    <location>
        <begin position="1"/>
        <end position="25"/>
    </location>
</feature>
<dbReference type="SUPFAM" id="SSF53720">
    <property type="entry name" value="ALDH-like"/>
    <property type="match status" value="1"/>
</dbReference>
<dbReference type="InterPro" id="IPR015590">
    <property type="entry name" value="Aldehyde_DH_dom"/>
</dbReference>
<dbReference type="Gene3D" id="3.40.605.10">
    <property type="entry name" value="Aldehyde Dehydrogenase, Chain A, domain 1"/>
    <property type="match status" value="1"/>
</dbReference>
<dbReference type="InterPro" id="IPR016163">
    <property type="entry name" value="Ald_DH_C"/>
</dbReference>
<dbReference type="InterPro" id="IPR016161">
    <property type="entry name" value="Ald_DH/histidinol_DH"/>
</dbReference>
<dbReference type="PROSITE" id="PS00070">
    <property type="entry name" value="ALDEHYDE_DEHYDR_CYS"/>
    <property type="match status" value="1"/>
</dbReference>
<evidence type="ECO:0000259" key="3">
    <source>
        <dbReference type="Pfam" id="PF00171"/>
    </source>
</evidence>
<dbReference type="EMBL" id="CP097463">
    <property type="protein sequence ID" value="WAX58447.1"/>
    <property type="molecule type" value="Genomic_DNA"/>
</dbReference>
<organism evidence="4 5">
    <name type="scientific">Jatrophihabitans cynanchi</name>
    <dbReference type="NCBI Taxonomy" id="2944128"/>
    <lineage>
        <taxon>Bacteria</taxon>
        <taxon>Bacillati</taxon>
        <taxon>Actinomycetota</taxon>
        <taxon>Actinomycetes</taxon>
        <taxon>Jatrophihabitantales</taxon>
        <taxon>Jatrophihabitantaceae</taxon>
        <taxon>Jatrophihabitans</taxon>
    </lineage>
</organism>
<gene>
    <name evidence="4" type="ORF">M6B22_06700</name>
</gene>
<dbReference type="Proteomes" id="UP001164693">
    <property type="component" value="Chromosome"/>
</dbReference>
<name>A0ABY7K491_9ACTN</name>
<keyword evidence="5" id="KW-1185">Reference proteome</keyword>
<protein>
    <submittedName>
        <fullName evidence="4">Aldehyde dehydrogenase family protein</fullName>
    </submittedName>
</protein>
<evidence type="ECO:0000256" key="1">
    <source>
        <dbReference type="ARBA" id="ARBA00023002"/>
    </source>
</evidence>